<feature type="region of interest" description="Disordered" evidence="1">
    <location>
        <begin position="54"/>
        <end position="74"/>
    </location>
</feature>
<proteinExistence type="predicted"/>
<evidence type="ECO:0000313" key="2">
    <source>
        <dbReference type="EMBL" id="MPC13697.1"/>
    </source>
</evidence>
<organism evidence="2 3">
    <name type="scientific">Portunus trituberculatus</name>
    <name type="common">Swimming crab</name>
    <name type="synonym">Neptunus trituberculatus</name>
    <dbReference type="NCBI Taxonomy" id="210409"/>
    <lineage>
        <taxon>Eukaryota</taxon>
        <taxon>Metazoa</taxon>
        <taxon>Ecdysozoa</taxon>
        <taxon>Arthropoda</taxon>
        <taxon>Crustacea</taxon>
        <taxon>Multicrustacea</taxon>
        <taxon>Malacostraca</taxon>
        <taxon>Eumalacostraca</taxon>
        <taxon>Eucarida</taxon>
        <taxon>Decapoda</taxon>
        <taxon>Pleocyemata</taxon>
        <taxon>Brachyura</taxon>
        <taxon>Eubrachyura</taxon>
        <taxon>Portunoidea</taxon>
        <taxon>Portunidae</taxon>
        <taxon>Portuninae</taxon>
        <taxon>Portunus</taxon>
    </lineage>
</organism>
<evidence type="ECO:0000256" key="1">
    <source>
        <dbReference type="SAM" id="MobiDB-lite"/>
    </source>
</evidence>
<dbReference type="EMBL" id="VSRR010000300">
    <property type="protein sequence ID" value="MPC13697.1"/>
    <property type="molecule type" value="Genomic_DNA"/>
</dbReference>
<accession>A0A5B7CV37</accession>
<keyword evidence="3" id="KW-1185">Reference proteome</keyword>
<comment type="caution">
    <text evidence="2">The sequence shown here is derived from an EMBL/GenBank/DDBJ whole genome shotgun (WGS) entry which is preliminary data.</text>
</comment>
<protein>
    <submittedName>
        <fullName evidence="2">Uncharacterized protein</fullName>
    </submittedName>
</protein>
<gene>
    <name evidence="2" type="ORF">E2C01_006441</name>
</gene>
<sequence>MDIRQKIRSVTRVFLGIFNGWLNDALHHSTWSIPCVRRPAQGYSRVNHENVRFGGPPWMGEGERRQSSSETSCHTHHQLATETCNHASYLLEWREQGTWCAGSPERQNDIDQVNG</sequence>
<name>A0A5B7CV37_PORTR</name>
<evidence type="ECO:0000313" key="3">
    <source>
        <dbReference type="Proteomes" id="UP000324222"/>
    </source>
</evidence>
<dbReference type="AlphaFoldDB" id="A0A5B7CV37"/>
<dbReference type="Proteomes" id="UP000324222">
    <property type="component" value="Unassembled WGS sequence"/>
</dbReference>
<reference evidence="2 3" key="1">
    <citation type="submission" date="2019-05" db="EMBL/GenBank/DDBJ databases">
        <title>Another draft genome of Portunus trituberculatus and its Hox gene families provides insights of decapod evolution.</title>
        <authorList>
            <person name="Jeong J.-H."/>
            <person name="Song I."/>
            <person name="Kim S."/>
            <person name="Choi T."/>
            <person name="Kim D."/>
            <person name="Ryu S."/>
            <person name="Kim W."/>
        </authorList>
    </citation>
    <scope>NUCLEOTIDE SEQUENCE [LARGE SCALE GENOMIC DNA]</scope>
    <source>
        <tissue evidence="2">Muscle</tissue>
    </source>
</reference>